<organism evidence="3 4">
    <name type="scientific">Pseudonocardia charpentierae</name>
    <dbReference type="NCBI Taxonomy" id="3075545"/>
    <lineage>
        <taxon>Bacteria</taxon>
        <taxon>Bacillati</taxon>
        <taxon>Actinomycetota</taxon>
        <taxon>Actinomycetes</taxon>
        <taxon>Pseudonocardiales</taxon>
        <taxon>Pseudonocardiaceae</taxon>
        <taxon>Pseudonocardia</taxon>
    </lineage>
</organism>
<accession>A0ABU2NFN2</accession>
<dbReference type="EMBL" id="JAVREJ010000021">
    <property type="protein sequence ID" value="MDT0352777.1"/>
    <property type="molecule type" value="Genomic_DNA"/>
</dbReference>
<name>A0ABU2NFN2_9PSEU</name>
<feature type="domain" description="MnmC-like methyltransferase" evidence="2">
    <location>
        <begin position="116"/>
        <end position="183"/>
    </location>
</feature>
<sequence length="297" mass="30946">MDPARGGRLAGAVVRVEVGHGSAELVADADRPSAWTLLIDGTAQSHVDLADPTHLEFEYVRRTGHLLDALDPAPPAPLRVLHLGGGAWTLPRYVAATRPGSAQRVVELDGALVDLVRARLPADGLGLDVHVADARAGLTEVPPGSCDVVLLDVYAGARIPAHLTSVEFLQQVARVLRPGGCYAANLADGTGARTLQPRRTPLDFARGQAANAVAVFPEVAVVAAPDVLHGRRFGNVVLVAGGGDDHELPLDEVARRVAADPFPARVEPGEAFAATAAVVTDKTAVPSPRPPRGLFGQ</sequence>
<dbReference type="InterPro" id="IPR029063">
    <property type="entry name" value="SAM-dependent_MTases_sf"/>
</dbReference>
<dbReference type="Proteomes" id="UP001183202">
    <property type="component" value="Unassembled WGS sequence"/>
</dbReference>
<keyword evidence="4" id="KW-1185">Reference proteome</keyword>
<dbReference type="Pfam" id="PF05430">
    <property type="entry name" value="Methyltransf_30"/>
    <property type="match status" value="1"/>
</dbReference>
<dbReference type="SUPFAM" id="SSF53335">
    <property type="entry name" value="S-adenosyl-L-methionine-dependent methyltransferases"/>
    <property type="match status" value="1"/>
</dbReference>
<evidence type="ECO:0000259" key="2">
    <source>
        <dbReference type="Pfam" id="PF05430"/>
    </source>
</evidence>
<dbReference type="PANTHER" id="PTHR43317">
    <property type="entry name" value="THERMOSPERMINE SYNTHASE ACAULIS5"/>
    <property type="match status" value="1"/>
</dbReference>
<dbReference type="Gene3D" id="3.40.50.150">
    <property type="entry name" value="Vaccinia Virus protein VP39"/>
    <property type="match status" value="1"/>
</dbReference>
<protein>
    <submittedName>
        <fullName evidence="3">Fused MFS/spermidine synthase</fullName>
    </submittedName>
</protein>
<evidence type="ECO:0000313" key="4">
    <source>
        <dbReference type="Proteomes" id="UP001183202"/>
    </source>
</evidence>
<comment type="caution">
    <text evidence="3">The sequence shown here is derived from an EMBL/GenBank/DDBJ whole genome shotgun (WGS) entry which is preliminary data.</text>
</comment>
<dbReference type="InterPro" id="IPR008471">
    <property type="entry name" value="MnmC-like_methylTransf"/>
</dbReference>
<gene>
    <name evidence="3" type="ORF">RM445_24950</name>
</gene>
<dbReference type="NCBIfam" id="NF037959">
    <property type="entry name" value="MFS_SpdSyn"/>
    <property type="match status" value="1"/>
</dbReference>
<evidence type="ECO:0000313" key="3">
    <source>
        <dbReference type="EMBL" id="MDT0352777.1"/>
    </source>
</evidence>
<dbReference type="CDD" id="cd02440">
    <property type="entry name" value="AdoMet_MTases"/>
    <property type="match status" value="1"/>
</dbReference>
<keyword evidence="1" id="KW-0620">Polyamine biosynthesis</keyword>
<reference evidence="4" key="1">
    <citation type="submission" date="2023-07" db="EMBL/GenBank/DDBJ databases">
        <title>30 novel species of actinomycetes from the DSMZ collection.</title>
        <authorList>
            <person name="Nouioui I."/>
        </authorList>
    </citation>
    <scope>NUCLEOTIDE SEQUENCE [LARGE SCALE GENOMIC DNA]</scope>
    <source>
        <strain evidence="4">DSM 45834</strain>
    </source>
</reference>
<dbReference type="PANTHER" id="PTHR43317:SF1">
    <property type="entry name" value="THERMOSPERMINE SYNTHASE ACAULIS5"/>
    <property type="match status" value="1"/>
</dbReference>
<dbReference type="RefSeq" id="WP_311559279.1">
    <property type="nucleotide sequence ID" value="NZ_JAVREJ010000021.1"/>
</dbReference>
<evidence type="ECO:0000256" key="1">
    <source>
        <dbReference type="ARBA" id="ARBA00023115"/>
    </source>
</evidence>
<proteinExistence type="predicted"/>